<proteinExistence type="predicted"/>
<dbReference type="PANTHER" id="PTHR35866">
    <property type="entry name" value="PUTATIVE-RELATED"/>
    <property type="match status" value="1"/>
</dbReference>
<evidence type="ECO:0000313" key="2">
    <source>
        <dbReference type="EMBL" id="HHS30711.1"/>
    </source>
</evidence>
<sequence length="268" mass="30429">MEKPENDKLPLWQDSSDTETRTAVSPESSFRFHCHAGLACFNRCCREATIILSPYDILRLSRSLGLTTGEFLRRHTRREMEGYSGLPLVLMKPARTGDCPFLGEAGCTVYSDRPAACRLFPVTQGSELGPEGMRDRLFLRRLDYCLGFHEDKEWTVASWQADQGFPEFDRPRRAWLHLLLTQAQPGRALPDDRMVSQFYMVAYDLDAFRTFVFESAFLPVHGLTPEEAQSLAADDLPLLRFSAAYLELLLFPEEAPPLRQALSTTLAD</sequence>
<gene>
    <name evidence="2" type="ORF">ENV52_13545</name>
</gene>
<comment type="caution">
    <text evidence="2">The sequence shown here is derived from an EMBL/GenBank/DDBJ whole genome shotgun (WGS) entry which is preliminary data.</text>
</comment>
<evidence type="ECO:0000256" key="1">
    <source>
        <dbReference type="SAM" id="MobiDB-lite"/>
    </source>
</evidence>
<accession>A0A7V6DR13</accession>
<feature type="region of interest" description="Disordered" evidence="1">
    <location>
        <begin position="1"/>
        <end position="20"/>
    </location>
</feature>
<reference evidence="2" key="1">
    <citation type="journal article" date="2020" name="mSystems">
        <title>Genome- and Community-Level Interaction Insights into Carbon Utilization and Element Cycling Functions of Hydrothermarchaeota in Hydrothermal Sediment.</title>
        <authorList>
            <person name="Zhou Z."/>
            <person name="Liu Y."/>
            <person name="Xu W."/>
            <person name="Pan J."/>
            <person name="Luo Z.H."/>
            <person name="Li M."/>
        </authorList>
    </citation>
    <scope>NUCLEOTIDE SEQUENCE [LARGE SCALE GENOMIC DNA]</scope>
    <source>
        <strain evidence="2">SpSt-767</strain>
    </source>
</reference>
<dbReference type="PANTHER" id="PTHR35866:SF1">
    <property type="entry name" value="YKGJ FAMILY CYSTEINE CLUSTER PROTEIN"/>
    <property type="match status" value="1"/>
</dbReference>
<dbReference type="Pfam" id="PF03692">
    <property type="entry name" value="CxxCxxCC"/>
    <property type="match status" value="1"/>
</dbReference>
<name>A0A7V6DR13_9BACT</name>
<dbReference type="InterPro" id="IPR005358">
    <property type="entry name" value="Puta_zinc/iron-chelating_dom"/>
</dbReference>
<organism evidence="2">
    <name type="scientific">Desulfobacca acetoxidans</name>
    <dbReference type="NCBI Taxonomy" id="60893"/>
    <lineage>
        <taxon>Bacteria</taxon>
        <taxon>Pseudomonadati</taxon>
        <taxon>Thermodesulfobacteriota</taxon>
        <taxon>Desulfobaccia</taxon>
        <taxon>Desulfobaccales</taxon>
        <taxon>Desulfobaccaceae</taxon>
        <taxon>Desulfobacca</taxon>
    </lineage>
</organism>
<protein>
    <submittedName>
        <fullName evidence="2">YkgJ family cysteine cluster protein</fullName>
    </submittedName>
</protein>
<dbReference type="EMBL" id="DTGR01000211">
    <property type="protein sequence ID" value="HHS30711.1"/>
    <property type="molecule type" value="Genomic_DNA"/>
</dbReference>
<dbReference type="AlphaFoldDB" id="A0A7V6DR13"/>